<keyword evidence="1" id="KW-0812">Transmembrane</keyword>
<feature type="transmembrane region" description="Helical" evidence="1">
    <location>
        <begin position="89"/>
        <end position="114"/>
    </location>
</feature>
<dbReference type="RefSeq" id="WP_091390175.1">
    <property type="nucleotide sequence ID" value="NZ_FNUJ01000010.1"/>
</dbReference>
<evidence type="ECO:0000256" key="1">
    <source>
        <dbReference type="SAM" id="Phobius"/>
    </source>
</evidence>
<organism evidence="2 3">
    <name type="scientific">Amycolatopsis pretoriensis</name>
    <dbReference type="NCBI Taxonomy" id="218821"/>
    <lineage>
        <taxon>Bacteria</taxon>
        <taxon>Bacillati</taxon>
        <taxon>Actinomycetota</taxon>
        <taxon>Actinomycetes</taxon>
        <taxon>Pseudonocardiales</taxon>
        <taxon>Pseudonocardiaceae</taxon>
        <taxon>Amycolatopsis</taxon>
    </lineage>
</organism>
<evidence type="ECO:0000313" key="2">
    <source>
        <dbReference type="EMBL" id="SEF36441.1"/>
    </source>
</evidence>
<keyword evidence="1" id="KW-0472">Membrane</keyword>
<evidence type="ECO:0000313" key="3">
    <source>
        <dbReference type="Proteomes" id="UP000198878"/>
    </source>
</evidence>
<proteinExistence type="predicted"/>
<dbReference type="InterPro" id="IPR045919">
    <property type="entry name" value="DUF6338"/>
</dbReference>
<feature type="transmembrane region" description="Helical" evidence="1">
    <location>
        <begin position="44"/>
        <end position="65"/>
    </location>
</feature>
<name>A0A1H5RG13_9PSEU</name>
<dbReference type="STRING" id="218821.SAMN05421837_110196"/>
<reference evidence="3" key="1">
    <citation type="submission" date="2016-10" db="EMBL/GenBank/DDBJ databases">
        <authorList>
            <person name="Varghese N."/>
            <person name="Submissions S."/>
        </authorList>
    </citation>
    <scope>NUCLEOTIDE SEQUENCE [LARGE SCALE GENOMIC DNA]</scope>
    <source>
        <strain evidence="3">DSM 44654</strain>
    </source>
</reference>
<dbReference type="AlphaFoldDB" id="A0A1H5RG13"/>
<accession>A0A1H5RG13</accession>
<dbReference type="EMBL" id="FNUJ01000010">
    <property type="protein sequence ID" value="SEF36441.1"/>
    <property type="molecule type" value="Genomic_DNA"/>
</dbReference>
<feature type="transmembrane region" description="Helical" evidence="1">
    <location>
        <begin position="6"/>
        <end position="24"/>
    </location>
</feature>
<sequence>MIPQTLGALAAFLALVAPGIVFELRRERHWARRTETAFREAARVALGSLTFTMAAVLVLAALRAVSGGRLFLDTEAWLSTGETYARQHLTLIVVSVAVELALACGLAAAFDLVLGRYGRERASVRQWSAWMEALRLDRPSGTRPWLHVLLDDGSSFFGYLRSYTPSGPMADRELVIEGESLTYQGKPLGGGDEFEKKVIGDTWHRVVLPGSKISYLRVCYIHQKTGELIRDPEHRLRPVEPAKTGRVRRAVRALRHPGRKWVERPTTAPVLSMVEVSRPPDERCDPP</sequence>
<keyword evidence="3" id="KW-1185">Reference proteome</keyword>
<gene>
    <name evidence="2" type="ORF">SAMN05421837_110196</name>
</gene>
<protein>
    <submittedName>
        <fullName evidence="2">Uncharacterized protein</fullName>
    </submittedName>
</protein>
<dbReference type="Proteomes" id="UP000198878">
    <property type="component" value="Unassembled WGS sequence"/>
</dbReference>
<keyword evidence="1" id="KW-1133">Transmembrane helix</keyword>
<dbReference type="Pfam" id="PF19865">
    <property type="entry name" value="DUF6338"/>
    <property type="match status" value="1"/>
</dbReference>